<keyword evidence="1" id="KW-0238">DNA-binding</keyword>
<dbReference type="NCBIfam" id="TIGR00738">
    <property type="entry name" value="rrf2_super"/>
    <property type="match status" value="1"/>
</dbReference>
<proteinExistence type="predicted"/>
<reference evidence="2" key="1">
    <citation type="journal article" date="2020" name="mSystems">
        <title>Genome- and Community-Level Interaction Insights into Carbon Utilization and Element Cycling Functions of Hydrothermarchaeota in Hydrothermal Sediment.</title>
        <authorList>
            <person name="Zhou Z."/>
            <person name="Liu Y."/>
            <person name="Xu W."/>
            <person name="Pan J."/>
            <person name="Luo Z.H."/>
            <person name="Li M."/>
        </authorList>
    </citation>
    <scope>NUCLEOTIDE SEQUENCE [LARGE SCALE GENOMIC DNA]</scope>
    <source>
        <strain evidence="2">SpSt-716</strain>
    </source>
</reference>
<dbReference type="PANTHER" id="PTHR33221:SF5">
    <property type="entry name" value="HTH-TYPE TRANSCRIPTIONAL REGULATOR ISCR"/>
    <property type="match status" value="1"/>
</dbReference>
<dbReference type="AlphaFoldDB" id="A0A7V3YLD8"/>
<dbReference type="GO" id="GO:0003677">
    <property type="term" value="F:DNA binding"/>
    <property type="evidence" value="ECO:0007669"/>
    <property type="project" value="UniProtKB-KW"/>
</dbReference>
<dbReference type="PROSITE" id="PS51197">
    <property type="entry name" value="HTH_RRF2_2"/>
    <property type="match status" value="1"/>
</dbReference>
<protein>
    <submittedName>
        <fullName evidence="2">Rrf2 family transcriptional regulator</fullName>
    </submittedName>
</protein>
<dbReference type="GO" id="GO:0005829">
    <property type="term" value="C:cytosol"/>
    <property type="evidence" value="ECO:0007669"/>
    <property type="project" value="TreeGrafter"/>
</dbReference>
<accession>A0A7V3YLD8</accession>
<dbReference type="Gene3D" id="1.10.10.10">
    <property type="entry name" value="Winged helix-like DNA-binding domain superfamily/Winged helix DNA-binding domain"/>
    <property type="match status" value="1"/>
</dbReference>
<dbReference type="PANTHER" id="PTHR33221">
    <property type="entry name" value="WINGED HELIX-TURN-HELIX TRANSCRIPTIONAL REGULATOR, RRF2 FAMILY"/>
    <property type="match status" value="1"/>
</dbReference>
<dbReference type="InterPro" id="IPR036390">
    <property type="entry name" value="WH_DNA-bd_sf"/>
</dbReference>
<dbReference type="InterPro" id="IPR000944">
    <property type="entry name" value="Tscrpt_reg_Rrf2"/>
</dbReference>
<evidence type="ECO:0000313" key="2">
    <source>
        <dbReference type="EMBL" id="HGI74782.1"/>
    </source>
</evidence>
<comment type="caution">
    <text evidence="2">The sequence shown here is derived from an EMBL/GenBank/DDBJ whole genome shotgun (WGS) entry which is preliminary data.</text>
</comment>
<evidence type="ECO:0000256" key="1">
    <source>
        <dbReference type="ARBA" id="ARBA00023125"/>
    </source>
</evidence>
<organism evidence="2">
    <name type="scientific">Candidatus Caldatribacterium californiense</name>
    <dbReference type="NCBI Taxonomy" id="1454726"/>
    <lineage>
        <taxon>Bacteria</taxon>
        <taxon>Pseudomonadati</taxon>
        <taxon>Atribacterota</taxon>
        <taxon>Atribacteria</taxon>
        <taxon>Atribacterales</taxon>
        <taxon>Candidatus Caldatribacteriaceae</taxon>
        <taxon>Candidatus Caldatribacterium</taxon>
    </lineage>
</organism>
<gene>
    <name evidence="2" type="ORF">ENU96_03770</name>
</gene>
<dbReference type="GO" id="GO:0003700">
    <property type="term" value="F:DNA-binding transcription factor activity"/>
    <property type="evidence" value="ECO:0007669"/>
    <property type="project" value="TreeGrafter"/>
</dbReference>
<dbReference type="InterPro" id="IPR036388">
    <property type="entry name" value="WH-like_DNA-bd_sf"/>
</dbReference>
<sequence>MYLPSVFSSFIAQSDLSGYSGTEFPKELAPFYELCYYFYRISERKEGGTVKVSTRLRYGLRFLVRLAKSSVPLKVREVAEEEHLSADYLRHIALTLEARGLVRGIRGKEGGYVLGRAPEDITLLEVVQVLEGPVHPVECLANPLYCSLITSCSTRKLWEETAACLQGFFASKTLKSLVEEGGNP</sequence>
<dbReference type="SUPFAM" id="SSF46785">
    <property type="entry name" value="Winged helix' DNA-binding domain"/>
    <property type="match status" value="1"/>
</dbReference>
<name>A0A7V3YLD8_9BACT</name>
<dbReference type="Pfam" id="PF02082">
    <property type="entry name" value="Rrf2"/>
    <property type="match status" value="1"/>
</dbReference>
<dbReference type="EMBL" id="DTEN01000147">
    <property type="protein sequence ID" value="HGI74782.1"/>
    <property type="molecule type" value="Genomic_DNA"/>
</dbReference>